<feature type="transmembrane region" description="Helical" evidence="8">
    <location>
        <begin position="270"/>
        <end position="288"/>
    </location>
</feature>
<proteinExistence type="inferred from homology"/>
<keyword evidence="5 8" id="KW-1133">Transmembrane helix</keyword>
<keyword evidence="9" id="KW-0732">Signal</keyword>
<dbReference type="InterPro" id="IPR018584">
    <property type="entry name" value="GT87"/>
</dbReference>
<feature type="chain" id="PRO_5047479377" description="DUF2029 domain-containing protein" evidence="9">
    <location>
        <begin position="24"/>
        <end position="405"/>
    </location>
</feature>
<evidence type="ECO:0000256" key="6">
    <source>
        <dbReference type="ARBA" id="ARBA00023136"/>
    </source>
</evidence>
<feature type="transmembrane region" description="Helical" evidence="8">
    <location>
        <begin position="186"/>
        <end position="205"/>
    </location>
</feature>
<gene>
    <name evidence="10" type="ORF">GCM10022288_10300</name>
</gene>
<feature type="transmembrane region" description="Helical" evidence="8">
    <location>
        <begin position="342"/>
        <end position="359"/>
    </location>
</feature>
<evidence type="ECO:0008006" key="12">
    <source>
        <dbReference type="Google" id="ProtNLM"/>
    </source>
</evidence>
<evidence type="ECO:0000256" key="9">
    <source>
        <dbReference type="SAM" id="SignalP"/>
    </source>
</evidence>
<keyword evidence="2" id="KW-1003">Cell membrane</keyword>
<sequence length="405" mass="43390">MRALLRRRSVLWPAFIAVHLALAAANLTPGVTGNSFNDVTGFYRVWVDTAVAGGGWPAIDQPWVYPIVALVPMVIPLIGGDAGYGAIWLLQVSLLNATAFGVLISRPTVPRVRAAWYWLAALLALGPVALGRLDIISVALAVLAVVALAARPWLAGVLLALGTWVKFWPAAIVLAIVVAAKERWRVLIAAVATTAAIVAIAWFALDARAVFSFVGQQSGRGLQVESPFATPLLWAAWARIPHLSVYYDTVIYTFQVSGPGAAALARIADWSMPIAVALAVLLGLRAVLARAEPRATTAWLALAITVGFCAFDKVGSPQYHAWFAVPVMLGLMVSGRRFALPAWLVLASTVLTQLIYPWFYDAMLALNPAMLAVLTARNALELAVFAWALVALWRLGSTATKGNQR</sequence>
<evidence type="ECO:0000313" key="11">
    <source>
        <dbReference type="Proteomes" id="UP001500213"/>
    </source>
</evidence>
<reference evidence="11" key="1">
    <citation type="journal article" date="2019" name="Int. J. Syst. Evol. Microbiol.">
        <title>The Global Catalogue of Microorganisms (GCM) 10K type strain sequencing project: providing services to taxonomists for standard genome sequencing and annotation.</title>
        <authorList>
            <consortium name="The Broad Institute Genomics Platform"/>
            <consortium name="The Broad Institute Genome Sequencing Center for Infectious Disease"/>
            <person name="Wu L."/>
            <person name="Ma J."/>
        </authorList>
    </citation>
    <scope>NUCLEOTIDE SEQUENCE [LARGE SCALE GENOMIC DNA]</scope>
    <source>
        <strain evidence="11">JCM 17593</strain>
    </source>
</reference>
<comment type="subcellular location">
    <subcellularLocation>
        <location evidence="1">Cell membrane</location>
        <topology evidence="1">Multi-pass membrane protein</topology>
    </subcellularLocation>
</comment>
<evidence type="ECO:0000256" key="1">
    <source>
        <dbReference type="ARBA" id="ARBA00004651"/>
    </source>
</evidence>
<comment type="caution">
    <text evidence="10">The sequence shown here is derived from an EMBL/GenBank/DDBJ whole genome shotgun (WGS) entry which is preliminary data.</text>
</comment>
<evidence type="ECO:0000256" key="7">
    <source>
        <dbReference type="ARBA" id="ARBA00024033"/>
    </source>
</evidence>
<dbReference type="RefSeq" id="WP_344774519.1">
    <property type="nucleotide sequence ID" value="NZ_BAABBX010000006.1"/>
</dbReference>
<evidence type="ECO:0000256" key="5">
    <source>
        <dbReference type="ARBA" id="ARBA00022989"/>
    </source>
</evidence>
<feature type="transmembrane region" description="Helical" evidence="8">
    <location>
        <begin position="116"/>
        <end position="147"/>
    </location>
</feature>
<evidence type="ECO:0000256" key="2">
    <source>
        <dbReference type="ARBA" id="ARBA00022475"/>
    </source>
</evidence>
<accession>A0ABP8AMT4</accession>
<dbReference type="EMBL" id="BAABBX010000006">
    <property type="protein sequence ID" value="GAA4186533.1"/>
    <property type="molecule type" value="Genomic_DNA"/>
</dbReference>
<feature type="transmembrane region" description="Helical" evidence="8">
    <location>
        <begin position="153"/>
        <end position="179"/>
    </location>
</feature>
<feature type="signal peptide" evidence="9">
    <location>
        <begin position="1"/>
        <end position="23"/>
    </location>
</feature>
<feature type="transmembrane region" description="Helical" evidence="8">
    <location>
        <begin position="379"/>
        <end position="396"/>
    </location>
</feature>
<evidence type="ECO:0000256" key="4">
    <source>
        <dbReference type="ARBA" id="ARBA00022692"/>
    </source>
</evidence>
<protein>
    <recommendedName>
        <fullName evidence="12">DUF2029 domain-containing protein</fullName>
    </recommendedName>
</protein>
<evidence type="ECO:0000256" key="8">
    <source>
        <dbReference type="SAM" id="Phobius"/>
    </source>
</evidence>
<name>A0ABP8AMT4_9MICO</name>
<keyword evidence="4 8" id="KW-0812">Transmembrane</keyword>
<dbReference type="Proteomes" id="UP001500213">
    <property type="component" value="Unassembled WGS sequence"/>
</dbReference>
<dbReference type="Pfam" id="PF09594">
    <property type="entry name" value="GT87"/>
    <property type="match status" value="1"/>
</dbReference>
<keyword evidence="6 8" id="KW-0472">Membrane</keyword>
<evidence type="ECO:0000313" key="10">
    <source>
        <dbReference type="EMBL" id="GAA4186533.1"/>
    </source>
</evidence>
<feature type="transmembrane region" description="Helical" evidence="8">
    <location>
        <begin position="82"/>
        <end position="104"/>
    </location>
</feature>
<organism evidence="10 11">
    <name type="scientific">Gryllotalpicola kribbensis</name>
    <dbReference type="NCBI Taxonomy" id="993084"/>
    <lineage>
        <taxon>Bacteria</taxon>
        <taxon>Bacillati</taxon>
        <taxon>Actinomycetota</taxon>
        <taxon>Actinomycetes</taxon>
        <taxon>Micrococcales</taxon>
        <taxon>Microbacteriaceae</taxon>
        <taxon>Gryllotalpicola</taxon>
    </lineage>
</organism>
<evidence type="ECO:0000256" key="3">
    <source>
        <dbReference type="ARBA" id="ARBA00022679"/>
    </source>
</evidence>
<comment type="similarity">
    <text evidence="7">Belongs to the glycosyltransferase 87 family.</text>
</comment>
<keyword evidence="3" id="KW-0808">Transferase</keyword>
<keyword evidence="11" id="KW-1185">Reference proteome</keyword>